<gene>
    <name evidence="1" type="ORF">B0A62_13290</name>
</gene>
<organism evidence="1 2">
    <name type="scientific">Flavobacterium hydatis</name>
    <name type="common">Cytophaga aquatilis</name>
    <dbReference type="NCBI Taxonomy" id="991"/>
    <lineage>
        <taxon>Bacteria</taxon>
        <taxon>Pseudomonadati</taxon>
        <taxon>Bacteroidota</taxon>
        <taxon>Flavobacteriia</taxon>
        <taxon>Flavobacteriales</taxon>
        <taxon>Flavobacteriaceae</taxon>
        <taxon>Flavobacterium</taxon>
    </lineage>
</organism>
<keyword evidence="2" id="KW-1185">Reference proteome</keyword>
<proteinExistence type="predicted"/>
<dbReference type="EMBL" id="MUGY01000013">
    <property type="protein sequence ID" value="OXA93715.1"/>
    <property type="molecule type" value="Genomic_DNA"/>
</dbReference>
<sequence length="174" mass="20469">MKLLSKHILIILTYFICLTAISQVNNNHVKVSGYTRSDGTYVQPYFRTAPNSTNRDNFSTKGNTNTYTGEPGWIEPDSKYNTFYYDTYSYNSKTTQTEYATNSTLPIKFKNRTYIEDEKGNYNCYLIIKDERTFSIYDMNDNLISYLVINHRGDWRIFDSNMVYIKTIFITTEK</sequence>
<comment type="caution">
    <text evidence="1">The sequence shown here is derived from an EMBL/GenBank/DDBJ whole genome shotgun (WGS) entry which is preliminary data.</text>
</comment>
<protein>
    <submittedName>
        <fullName evidence="1">Uncharacterized protein</fullName>
    </submittedName>
</protein>
<accession>A0ABX4CGH4</accession>
<reference evidence="1 2" key="1">
    <citation type="submission" date="2016-11" db="EMBL/GenBank/DDBJ databases">
        <title>Whole genomes of Flavobacteriaceae.</title>
        <authorList>
            <person name="Stine C."/>
            <person name="Li C."/>
            <person name="Tadesse D."/>
        </authorList>
    </citation>
    <scope>NUCLEOTIDE SEQUENCE [LARGE SCALE GENOMIC DNA]</scope>
    <source>
        <strain evidence="1 2">ATCC 29551</strain>
    </source>
</reference>
<evidence type="ECO:0000313" key="2">
    <source>
        <dbReference type="Proteomes" id="UP000198424"/>
    </source>
</evidence>
<name>A0ABX4CGH4_FLAHY</name>
<evidence type="ECO:0000313" key="1">
    <source>
        <dbReference type="EMBL" id="OXA93715.1"/>
    </source>
</evidence>
<dbReference type="Proteomes" id="UP000198424">
    <property type="component" value="Unassembled WGS sequence"/>
</dbReference>
<dbReference type="RefSeq" id="WP_035620319.1">
    <property type="nucleotide sequence ID" value="NZ_JBEWQG010000002.1"/>
</dbReference>